<evidence type="ECO:0000313" key="10">
    <source>
        <dbReference type="EMBL" id="MEC5385266.1"/>
    </source>
</evidence>
<dbReference type="InterPro" id="IPR050330">
    <property type="entry name" value="Bact_OuterMem_StrucFunc"/>
</dbReference>
<dbReference type="PANTHER" id="PTHR30329">
    <property type="entry name" value="STATOR ELEMENT OF FLAGELLAR MOTOR COMPLEX"/>
    <property type="match status" value="1"/>
</dbReference>
<comment type="similarity">
    <text evidence="6">Belongs to the Pal lipoprotein family.</text>
</comment>
<evidence type="ECO:0000313" key="11">
    <source>
        <dbReference type="Proteomes" id="UP001331561"/>
    </source>
</evidence>
<dbReference type="InterPro" id="IPR039001">
    <property type="entry name" value="Pal"/>
</dbReference>
<proteinExistence type="inferred from homology"/>
<gene>
    <name evidence="6" type="primary">pal</name>
    <name evidence="10" type="ORF">VVD49_06000</name>
</gene>
<evidence type="ECO:0000256" key="6">
    <source>
        <dbReference type="HAMAP-Rule" id="MF_02204"/>
    </source>
</evidence>
<accession>A0ABU6K177</accession>
<dbReference type="PROSITE" id="PS51123">
    <property type="entry name" value="OMPA_2"/>
    <property type="match status" value="1"/>
</dbReference>
<dbReference type="EMBL" id="JAYXHS010000001">
    <property type="protein sequence ID" value="MEC5385266.1"/>
    <property type="molecule type" value="Genomic_DNA"/>
</dbReference>
<feature type="chain" id="PRO_5047102381" description="Peptidoglycan-associated lipoprotein" evidence="8">
    <location>
        <begin position="27"/>
        <end position="195"/>
    </location>
</feature>
<organism evidence="10 11">
    <name type="scientific">Uliginosibacterium silvisoli</name>
    <dbReference type="NCBI Taxonomy" id="3114758"/>
    <lineage>
        <taxon>Bacteria</taxon>
        <taxon>Pseudomonadati</taxon>
        <taxon>Pseudomonadota</taxon>
        <taxon>Betaproteobacteria</taxon>
        <taxon>Rhodocyclales</taxon>
        <taxon>Zoogloeaceae</taxon>
        <taxon>Uliginosibacterium</taxon>
    </lineage>
</organism>
<dbReference type="InterPro" id="IPR006664">
    <property type="entry name" value="OMP_bac"/>
</dbReference>
<dbReference type="PROSITE" id="PS01068">
    <property type="entry name" value="OMPA_1"/>
    <property type="match status" value="1"/>
</dbReference>
<protein>
    <recommendedName>
        <fullName evidence="6">Peptidoglycan-associated lipoprotein</fullName>
        <shortName evidence="6">PAL</shortName>
    </recommendedName>
</protein>
<comment type="function">
    <text evidence="6">Part of the Tol-Pal system, which plays a role in outer membrane invagination during cell division and is important for maintaining outer membrane integrity.</text>
</comment>
<keyword evidence="6" id="KW-0131">Cell cycle</keyword>
<evidence type="ECO:0000256" key="1">
    <source>
        <dbReference type="ARBA" id="ARBA00022729"/>
    </source>
</evidence>
<dbReference type="Proteomes" id="UP001331561">
    <property type="component" value="Unassembled WGS sequence"/>
</dbReference>
<evidence type="ECO:0000259" key="9">
    <source>
        <dbReference type="PROSITE" id="PS51123"/>
    </source>
</evidence>
<evidence type="ECO:0000256" key="8">
    <source>
        <dbReference type="SAM" id="SignalP"/>
    </source>
</evidence>
<dbReference type="Pfam" id="PF00691">
    <property type="entry name" value="OmpA"/>
    <property type="match status" value="1"/>
</dbReference>
<keyword evidence="4 6" id="KW-0998">Cell outer membrane</keyword>
<comment type="caution">
    <text evidence="10">The sequence shown here is derived from an EMBL/GenBank/DDBJ whole genome shotgun (WGS) entry which is preliminary data.</text>
</comment>
<reference evidence="10 11" key="1">
    <citation type="submission" date="2024-01" db="EMBL/GenBank/DDBJ databases">
        <title>Uliginosibacterium soil sp. nov.</title>
        <authorList>
            <person name="Lv Y."/>
        </authorList>
    </citation>
    <scope>NUCLEOTIDE SEQUENCE [LARGE SCALE GENOMIC DNA]</scope>
    <source>
        <strain evidence="10 11">H3</strain>
    </source>
</reference>
<evidence type="ECO:0000256" key="5">
    <source>
        <dbReference type="ARBA" id="ARBA00023288"/>
    </source>
</evidence>
<keyword evidence="11" id="KW-1185">Reference proteome</keyword>
<sequence length="195" mass="20214">MKSLSPLAICVAATVLLSACSSTGPAAPVENRNQPGAGSGPASGTGLGTGNGIGVTDASRGMAARPPAASAGADTDSQGRIVETPVGKSVYFDYNQFAVKAEYLDMLQQVSATVKGRNAAPIKLEGNADERGSSEYNLALGQKRAEAVKKQLELLGVPEAQLEAVSLGSEKPRETCHAEKCWAANRRVDLMRQGR</sequence>
<evidence type="ECO:0000256" key="7">
    <source>
        <dbReference type="SAM" id="MobiDB-lite"/>
    </source>
</evidence>
<dbReference type="PROSITE" id="PS51257">
    <property type="entry name" value="PROKAR_LIPOPROTEIN"/>
    <property type="match status" value="1"/>
</dbReference>
<keyword evidence="5 6" id="KW-0449">Lipoprotein</keyword>
<name>A0ABU6K177_9RHOO</name>
<comment type="subunit">
    <text evidence="6">The Tol-Pal system is composed of five core proteins: the inner membrane proteins TolA, TolQ and TolR, the periplasmic protein TolB and the outer membrane protein Pal. They form a network linking the inner and outer membranes and the peptidoglycan layer.</text>
</comment>
<keyword evidence="6" id="KW-0132">Cell division</keyword>
<dbReference type="HAMAP" id="MF_02204">
    <property type="entry name" value="Pal"/>
    <property type="match status" value="1"/>
</dbReference>
<keyword evidence="3 6" id="KW-0564">Palmitate</keyword>
<dbReference type="CDD" id="cd07185">
    <property type="entry name" value="OmpA_C-like"/>
    <property type="match status" value="1"/>
</dbReference>
<dbReference type="Gene3D" id="3.30.1330.60">
    <property type="entry name" value="OmpA-like domain"/>
    <property type="match status" value="1"/>
</dbReference>
<feature type="region of interest" description="Disordered" evidence="7">
    <location>
        <begin position="24"/>
        <end position="80"/>
    </location>
</feature>
<feature type="signal peptide" evidence="8">
    <location>
        <begin position="1"/>
        <end position="26"/>
    </location>
</feature>
<dbReference type="RefSeq" id="WP_327598225.1">
    <property type="nucleotide sequence ID" value="NZ_JAYXHS010000001.1"/>
</dbReference>
<dbReference type="InterPro" id="IPR006690">
    <property type="entry name" value="OMPA-like_CS"/>
</dbReference>
<dbReference type="PANTHER" id="PTHR30329:SF21">
    <property type="entry name" value="LIPOPROTEIN YIAD-RELATED"/>
    <property type="match status" value="1"/>
</dbReference>
<evidence type="ECO:0000256" key="4">
    <source>
        <dbReference type="ARBA" id="ARBA00023237"/>
    </source>
</evidence>
<dbReference type="PRINTS" id="PR01021">
    <property type="entry name" value="OMPADOMAIN"/>
</dbReference>
<feature type="compositionally biased region" description="Low complexity" evidence="7">
    <location>
        <begin position="58"/>
        <end position="73"/>
    </location>
</feature>
<evidence type="ECO:0000256" key="2">
    <source>
        <dbReference type="ARBA" id="ARBA00023136"/>
    </source>
</evidence>
<comment type="subcellular location">
    <subcellularLocation>
        <location evidence="6">Cell outer membrane</location>
        <topology evidence="6">Lipid-anchor</topology>
    </subcellularLocation>
</comment>
<keyword evidence="2 6" id="KW-0472">Membrane</keyword>
<keyword evidence="1 6" id="KW-0732">Signal</keyword>
<feature type="domain" description="OmpA-like" evidence="9">
    <location>
        <begin position="79"/>
        <end position="195"/>
    </location>
</feature>
<evidence type="ECO:0000256" key="3">
    <source>
        <dbReference type="ARBA" id="ARBA00023139"/>
    </source>
</evidence>
<feature type="compositionally biased region" description="Gly residues" evidence="7">
    <location>
        <begin position="37"/>
        <end position="53"/>
    </location>
</feature>
<dbReference type="SUPFAM" id="SSF103088">
    <property type="entry name" value="OmpA-like"/>
    <property type="match status" value="1"/>
</dbReference>
<dbReference type="InterPro" id="IPR006665">
    <property type="entry name" value="OmpA-like"/>
</dbReference>
<dbReference type="InterPro" id="IPR036737">
    <property type="entry name" value="OmpA-like_sf"/>
</dbReference>